<keyword evidence="8" id="KW-1133">Transmembrane helix</keyword>
<keyword evidence="5 8" id="KW-0472">Membrane</keyword>
<keyword evidence="8" id="KW-0812">Transmembrane</keyword>
<name>A0ABT1SDE9_9FIRM</name>
<evidence type="ECO:0000256" key="6">
    <source>
        <dbReference type="ARBA" id="ARBA00023139"/>
    </source>
</evidence>
<keyword evidence="6" id="KW-0564">Palmitate</keyword>
<keyword evidence="4" id="KW-0732">Signal</keyword>
<dbReference type="PANTHER" id="PTHR35789">
    <property type="entry name" value="SPORE GERMINATION PROTEIN B3"/>
    <property type="match status" value="1"/>
</dbReference>
<dbReference type="RefSeq" id="WP_256312247.1">
    <property type="nucleotide sequence ID" value="NZ_JANGAC010000013.1"/>
</dbReference>
<reference evidence="11 12" key="1">
    <citation type="submission" date="2022-06" db="EMBL/GenBank/DDBJ databases">
        <title>Isolation of gut microbiota from human fecal samples.</title>
        <authorList>
            <person name="Pamer E.G."/>
            <person name="Barat B."/>
            <person name="Waligurski E."/>
            <person name="Medina S."/>
            <person name="Paddock L."/>
            <person name="Mostad J."/>
        </authorList>
    </citation>
    <scope>NUCLEOTIDE SEQUENCE [LARGE SCALE GENOMIC DNA]</scope>
    <source>
        <strain evidence="11 12">DFI.7.95</strain>
    </source>
</reference>
<dbReference type="Proteomes" id="UP001524478">
    <property type="component" value="Unassembled WGS sequence"/>
</dbReference>
<evidence type="ECO:0000256" key="7">
    <source>
        <dbReference type="ARBA" id="ARBA00023288"/>
    </source>
</evidence>
<keyword evidence="7" id="KW-0449">Lipoprotein</keyword>
<dbReference type="InterPro" id="IPR057336">
    <property type="entry name" value="GerAC_N"/>
</dbReference>
<evidence type="ECO:0000259" key="10">
    <source>
        <dbReference type="Pfam" id="PF25198"/>
    </source>
</evidence>
<evidence type="ECO:0000256" key="1">
    <source>
        <dbReference type="ARBA" id="ARBA00004635"/>
    </source>
</evidence>
<sequence length="390" mass="44310">MKIKKTKLFKIIIIISIGFILVGCWDKKELDTISIVTGVGIDAANDEDKIDLILQVGKINKSNSDSFRGESVTDDSIILATEDKGILSAIDKLQKQTTRDLFMHHNQVVIFGKEQTIKGIQPYIDALLRQHDMRMETLVFMAEGKAKDILRNTMEQEKISSLGITRMVEAANRYYESYSIRILDLTSMIIDKTTAPVIPIVKLQDNGEYSRLFLSGLAVLNDGKLIGELNETETRGYTWIMDKFKTTFIEVNIKEGFSNLDITNIKHKMKPEIRNGGELVISLEIIGDIIISEIQGFNNMTVKKVTDILVEEGKKTINKEIQACLNKSQELNADFLRFGVEFYKRFPKELEQIKNDWDSMYPEIKLSTNIKLNLIDTGKIVNSLNMKEGN</sequence>
<dbReference type="InterPro" id="IPR008844">
    <property type="entry name" value="Spore_GerAC-like"/>
</dbReference>
<gene>
    <name evidence="11" type="ORF">NE686_15490</name>
</gene>
<protein>
    <submittedName>
        <fullName evidence="11">Ger(X)C family spore germination protein</fullName>
    </submittedName>
</protein>
<dbReference type="Pfam" id="PF05504">
    <property type="entry name" value="Spore_GerAC"/>
    <property type="match status" value="1"/>
</dbReference>
<keyword evidence="3" id="KW-0309">Germination</keyword>
<dbReference type="Pfam" id="PF25198">
    <property type="entry name" value="Spore_GerAC_N"/>
    <property type="match status" value="1"/>
</dbReference>
<proteinExistence type="inferred from homology"/>
<evidence type="ECO:0000256" key="5">
    <source>
        <dbReference type="ARBA" id="ARBA00023136"/>
    </source>
</evidence>
<accession>A0ABT1SDE9</accession>
<comment type="similarity">
    <text evidence="2">Belongs to the GerABKC lipoprotein family.</text>
</comment>
<evidence type="ECO:0000313" key="12">
    <source>
        <dbReference type="Proteomes" id="UP001524478"/>
    </source>
</evidence>
<feature type="domain" description="Spore germination protein N-terminal" evidence="10">
    <location>
        <begin position="26"/>
        <end position="203"/>
    </location>
</feature>
<evidence type="ECO:0000256" key="8">
    <source>
        <dbReference type="SAM" id="Phobius"/>
    </source>
</evidence>
<evidence type="ECO:0000256" key="3">
    <source>
        <dbReference type="ARBA" id="ARBA00022544"/>
    </source>
</evidence>
<dbReference type="EMBL" id="JANGAC010000013">
    <property type="protein sequence ID" value="MCQ4924504.1"/>
    <property type="molecule type" value="Genomic_DNA"/>
</dbReference>
<dbReference type="InterPro" id="IPR038501">
    <property type="entry name" value="Spore_GerAC_C_sf"/>
</dbReference>
<dbReference type="PROSITE" id="PS51257">
    <property type="entry name" value="PROKAR_LIPOPROTEIN"/>
    <property type="match status" value="1"/>
</dbReference>
<evidence type="ECO:0000259" key="9">
    <source>
        <dbReference type="Pfam" id="PF05504"/>
    </source>
</evidence>
<feature type="domain" description="Spore germination GerAC-like C-terminal" evidence="9">
    <location>
        <begin position="215"/>
        <end position="378"/>
    </location>
</feature>
<organism evidence="11 12">
    <name type="scientific">Tissierella carlieri</name>
    <dbReference type="NCBI Taxonomy" id="689904"/>
    <lineage>
        <taxon>Bacteria</taxon>
        <taxon>Bacillati</taxon>
        <taxon>Bacillota</taxon>
        <taxon>Tissierellia</taxon>
        <taxon>Tissierellales</taxon>
        <taxon>Tissierellaceae</taxon>
        <taxon>Tissierella</taxon>
    </lineage>
</organism>
<evidence type="ECO:0000256" key="2">
    <source>
        <dbReference type="ARBA" id="ARBA00007886"/>
    </source>
</evidence>
<dbReference type="InterPro" id="IPR046953">
    <property type="entry name" value="Spore_GerAC-like_C"/>
</dbReference>
<dbReference type="NCBIfam" id="TIGR02887">
    <property type="entry name" value="spore_ger_x_C"/>
    <property type="match status" value="1"/>
</dbReference>
<evidence type="ECO:0000256" key="4">
    <source>
        <dbReference type="ARBA" id="ARBA00022729"/>
    </source>
</evidence>
<dbReference type="Gene3D" id="3.30.300.210">
    <property type="entry name" value="Nutrient germinant receptor protein C, domain 3"/>
    <property type="match status" value="1"/>
</dbReference>
<comment type="subcellular location">
    <subcellularLocation>
        <location evidence="1">Membrane</location>
        <topology evidence="1">Lipid-anchor</topology>
    </subcellularLocation>
</comment>
<evidence type="ECO:0000313" key="11">
    <source>
        <dbReference type="EMBL" id="MCQ4924504.1"/>
    </source>
</evidence>
<dbReference type="PANTHER" id="PTHR35789:SF1">
    <property type="entry name" value="SPORE GERMINATION PROTEIN B3"/>
    <property type="match status" value="1"/>
</dbReference>
<comment type="caution">
    <text evidence="11">The sequence shown here is derived from an EMBL/GenBank/DDBJ whole genome shotgun (WGS) entry which is preliminary data.</text>
</comment>
<feature type="transmembrane region" description="Helical" evidence="8">
    <location>
        <begin position="7"/>
        <end position="25"/>
    </location>
</feature>
<keyword evidence="12" id="KW-1185">Reference proteome</keyword>